<keyword evidence="4 7" id="KW-0812">Transmembrane</keyword>
<dbReference type="Pfam" id="PF02687">
    <property type="entry name" value="FtsX"/>
    <property type="match status" value="1"/>
</dbReference>
<dbReference type="OrthoDB" id="9784014at2"/>
<dbReference type="GO" id="GO:0098797">
    <property type="term" value="C:plasma membrane protein complex"/>
    <property type="evidence" value="ECO:0007669"/>
    <property type="project" value="TreeGrafter"/>
</dbReference>
<dbReference type="Proteomes" id="UP000053091">
    <property type="component" value="Unassembled WGS sequence"/>
</dbReference>
<reference evidence="9" key="1">
    <citation type="journal article" date="2015" name="Genome Announc.">
        <title>Draft Genome Sequence of Bacteroidales Strain TBC1, a Novel Isolate from a Methanogenic Wastewater Treatment System.</title>
        <authorList>
            <person name="Tourlousse D.M."/>
            <person name="Matsuura N."/>
            <person name="Sun L."/>
            <person name="Toyonaga M."/>
            <person name="Kuroda K."/>
            <person name="Ohashi A."/>
            <person name="Cruz R."/>
            <person name="Yamaguchi T."/>
            <person name="Sekiguchi Y."/>
        </authorList>
    </citation>
    <scope>NUCLEOTIDE SEQUENCE [LARGE SCALE GENOMIC DNA]</scope>
    <source>
        <strain evidence="9">TBC1</strain>
    </source>
</reference>
<dbReference type="PANTHER" id="PTHR30489:SF0">
    <property type="entry name" value="LIPOPROTEIN-RELEASING SYSTEM TRANSMEMBRANE PROTEIN LOLE"/>
    <property type="match status" value="1"/>
</dbReference>
<dbReference type="InterPro" id="IPR003838">
    <property type="entry name" value="ABC3_permease_C"/>
</dbReference>
<evidence type="ECO:0000256" key="6">
    <source>
        <dbReference type="ARBA" id="ARBA00023136"/>
    </source>
</evidence>
<evidence type="ECO:0000256" key="1">
    <source>
        <dbReference type="ARBA" id="ARBA00004651"/>
    </source>
</evidence>
<proteinExistence type="inferred from homology"/>
<keyword evidence="5 7" id="KW-1133">Transmembrane helix</keyword>
<dbReference type="AlphaFoldDB" id="A0A0S7C273"/>
<dbReference type="EMBL" id="DF968183">
    <property type="protein sequence ID" value="GAP44238.1"/>
    <property type="molecule type" value="Genomic_DNA"/>
</dbReference>
<dbReference type="GO" id="GO:0044874">
    <property type="term" value="P:lipoprotein localization to outer membrane"/>
    <property type="evidence" value="ECO:0007669"/>
    <property type="project" value="TreeGrafter"/>
</dbReference>
<keyword evidence="3" id="KW-1003">Cell membrane</keyword>
<keyword evidence="10" id="KW-1185">Reference proteome</keyword>
<evidence type="ECO:0000313" key="10">
    <source>
        <dbReference type="Proteomes" id="UP000053091"/>
    </source>
</evidence>
<evidence type="ECO:0000256" key="4">
    <source>
        <dbReference type="ARBA" id="ARBA00022692"/>
    </source>
</evidence>
<feature type="domain" description="ABC3 transporter permease C-terminal" evidence="8">
    <location>
        <begin position="337"/>
        <end position="468"/>
    </location>
</feature>
<evidence type="ECO:0000256" key="5">
    <source>
        <dbReference type="ARBA" id="ARBA00022989"/>
    </source>
</evidence>
<feature type="transmembrane region" description="Helical" evidence="7">
    <location>
        <begin position="379"/>
        <end position="405"/>
    </location>
</feature>
<evidence type="ECO:0000256" key="7">
    <source>
        <dbReference type="SAM" id="Phobius"/>
    </source>
</evidence>
<evidence type="ECO:0000256" key="3">
    <source>
        <dbReference type="ARBA" id="ARBA00022475"/>
    </source>
</evidence>
<evidence type="ECO:0000313" key="9">
    <source>
        <dbReference type="EMBL" id="GAP44238.1"/>
    </source>
</evidence>
<protein>
    <submittedName>
        <fullName evidence="9">Protein containing MacB-like periplasmic core domain</fullName>
    </submittedName>
</protein>
<feature type="transmembrane region" description="Helical" evidence="7">
    <location>
        <begin position="333"/>
        <end position="359"/>
    </location>
</feature>
<comment type="similarity">
    <text evidence="2">Belongs to the ABC-4 integral membrane protein family. LolC/E subfamily.</text>
</comment>
<feature type="transmembrane region" description="Helical" evidence="7">
    <location>
        <begin position="435"/>
        <end position="458"/>
    </location>
</feature>
<organism evidence="9">
    <name type="scientific">Lentimicrobium saccharophilum</name>
    <dbReference type="NCBI Taxonomy" id="1678841"/>
    <lineage>
        <taxon>Bacteria</taxon>
        <taxon>Pseudomonadati</taxon>
        <taxon>Bacteroidota</taxon>
        <taxon>Bacteroidia</taxon>
        <taxon>Bacteroidales</taxon>
        <taxon>Lentimicrobiaceae</taxon>
        <taxon>Lentimicrobium</taxon>
    </lineage>
</organism>
<sequence length="475" mass="53745">MMIWSIAWKNLWRNRKRSLVVIVAVTIGIISGVLLVGIMEGWINQRLHDAIYNEVSHVQIHNKEYLKNEEIDLTIKNYDQLTNGIDSLKELAGRVNRTRIFAMANTPWANTGVIIYGVDPEKERQVTEIYKKIVPGGGRYPDKQSPADILISDKTAGLLKLKQYIITDGVIAKLKEERIRADILAKLEKHKDKRFRSPGDFREMLKQEFNKRELDKAGRLITEYALDYRLRNKIQVTFSDLRGTPVQGIFRVCGIYKTTNTGFDQTAVFVNARELAKLYGGGEILNHEISILLKNIDDAGVVRDKLSRIADGNAVMTWKELAPDAALMHDFMIIYYFIFIGIIMLALAFGIINTMLMSILERTKELGMLMAIGMNRRRIFQMIMLETVFLTLVGAVAGMFSGWIITEILGKTGIHFSGWGEGFEAMGFAAKVYPVVPFGFFVFVTAMVVATAIISSLWPARKALRLNPLEALRTD</sequence>
<evidence type="ECO:0000259" key="8">
    <source>
        <dbReference type="Pfam" id="PF02687"/>
    </source>
</evidence>
<gene>
    <name evidence="9" type="ORF">TBC1_1239</name>
</gene>
<evidence type="ECO:0000256" key="2">
    <source>
        <dbReference type="ARBA" id="ARBA00005236"/>
    </source>
</evidence>
<name>A0A0S7C273_9BACT</name>
<comment type="subcellular location">
    <subcellularLocation>
        <location evidence="1">Cell membrane</location>
        <topology evidence="1">Multi-pass membrane protein</topology>
    </subcellularLocation>
</comment>
<dbReference type="RefSeq" id="WP_062043181.1">
    <property type="nucleotide sequence ID" value="NZ_DF968183.1"/>
</dbReference>
<accession>A0A0S7C273</accession>
<feature type="transmembrane region" description="Helical" evidence="7">
    <location>
        <begin position="20"/>
        <end position="43"/>
    </location>
</feature>
<dbReference type="PANTHER" id="PTHR30489">
    <property type="entry name" value="LIPOPROTEIN-RELEASING SYSTEM TRANSMEMBRANE PROTEIN LOLE"/>
    <property type="match status" value="1"/>
</dbReference>
<dbReference type="STRING" id="1678841.TBC1_1239"/>
<dbReference type="InterPro" id="IPR051447">
    <property type="entry name" value="Lipoprotein-release_system"/>
</dbReference>
<keyword evidence="6 7" id="KW-0472">Membrane</keyword>